<evidence type="ECO:0000256" key="2">
    <source>
        <dbReference type="ARBA" id="ARBA00023125"/>
    </source>
</evidence>
<keyword evidence="3" id="KW-0804">Transcription</keyword>
<reference evidence="5 6" key="1">
    <citation type="submission" date="2016-11" db="EMBL/GenBank/DDBJ databases">
        <authorList>
            <person name="Jaros S."/>
            <person name="Januszkiewicz K."/>
            <person name="Wedrychowicz H."/>
        </authorList>
    </citation>
    <scope>NUCLEOTIDE SEQUENCE [LARGE SCALE GENOMIC DNA]</scope>
    <source>
        <strain evidence="5 6">HD4</strain>
    </source>
</reference>
<dbReference type="GO" id="GO:0003677">
    <property type="term" value="F:DNA binding"/>
    <property type="evidence" value="ECO:0007669"/>
    <property type="project" value="UniProtKB-KW"/>
</dbReference>
<dbReference type="PANTHER" id="PTHR43537:SF24">
    <property type="entry name" value="GLUCONATE OPERON TRANSCRIPTIONAL REPRESSOR"/>
    <property type="match status" value="1"/>
</dbReference>
<name>A0A1M6XK81_SELRU</name>
<gene>
    <name evidence="5" type="ORF">SAMN05216582_13815</name>
</gene>
<evidence type="ECO:0000256" key="1">
    <source>
        <dbReference type="ARBA" id="ARBA00023015"/>
    </source>
</evidence>
<dbReference type="PROSITE" id="PS50949">
    <property type="entry name" value="HTH_GNTR"/>
    <property type="match status" value="1"/>
</dbReference>
<dbReference type="SMART" id="SM00895">
    <property type="entry name" value="FCD"/>
    <property type="match status" value="1"/>
</dbReference>
<dbReference type="SUPFAM" id="SSF48008">
    <property type="entry name" value="GntR ligand-binding domain-like"/>
    <property type="match status" value="1"/>
</dbReference>
<evidence type="ECO:0000313" key="6">
    <source>
        <dbReference type="Proteomes" id="UP000184263"/>
    </source>
</evidence>
<organism evidence="5 6">
    <name type="scientific">Selenomonas ruminantium</name>
    <dbReference type="NCBI Taxonomy" id="971"/>
    <lineage>
        <taxon>Bacteria</taxon>
        <taxon>Bacillati</taxon>
        <taxon>Bacillota</taxon>
        <taxon>Negativicutes</taxon>
        <taxon>Selenomonadales</taxon>
        <taxon>Selenomonadaceae</taxon>
        <taxon>Selenomonas</taxon>
    </lineage>
</organism>
<dbReference type="SUPFAM" id="SSF46785">
    <property type="entry name" value="Winged helix' DNA-binding domain"/>
    <property type="match status" value="1"/>
</dbReference>
<dbReference type="Gene3D" id="1.10.10.10">
    <property type="entry name" value="Winged helix-like DNA-binding domain superfamily/Winged helix DNA-binding domain"/>
    <property type="match status" value="1"/>
</dbReference>
<dbReference type="Proteomes" id="UP000184263">
    <property type="component" value="Unassembled WGS sequence"/>
</dbReference>
<evidence type="ECO:0000259" key="4">
    <source>
        <dbReference type="PROSITE" id="PS50949"/>
    </source>
</evidence>
<dbReference type="OrthoDB" id="389878at2"/>
<dbReference type="InterPro" id="IPR008920">
    <property type="entry name" value="TF_FadR/GntR_C"/>
</dbReference>
<dbReference type="AlphaFoldDB" id="A0A1M6XK81"/>
<dbReference type="Pfam" id="PF00392">
    <property type="entry name" value="GntR"/>
    <property type="match status" value="1"/>
</dbReference>
<dbReference type="GO" id="GO:0003700">
    <property type="term" value="F:DNA-binding transcription factor activity"/>
    <property type="evidence" value="ECO:0007669"/>
    <property type="project" value="InterPro"/>
</dbReference>
<evidence type="ECO:0000256" key="3">
    <source>
        <dbReference type="ARBA" id="ARBA00023163"/>
    </source>
</evidence>
<feature type="domain" description="HTH gntR-type" evidence="4">
    <location>
        <begin position="5"/>
        <end position="72"/>
    </location>
</feature>
<dbReference type="Gene3D" id="1.20.120.530">
    <property type="entry name" value="GntR ligand-binding domain-like"/>
    <property type="match status" value="1"/>
</dbReference>
<dbReference type="SMART" id="SM00345">
    <property type="entry name" value="HTH_GNTR"/>
    <property type="match status" value="1"/>
</dbReference>
<dbReference type="InterPro" id="IPR011711">
    <property type="entry name" value="GntR_C"/>
</dbReference>
<dbReference type="RefSeq" id="WP_073092645.1">
    <property type="nucleotide sequence ID" value="NZ_FRBC01000038.1"/>
</dbReference>
<keyword evidence="2 5" id="KW-0238">DNA-binding</keyword>
<dbReference type="Pfam" id="PF07729">
    <property type="entry name" value="FCD"/>
    <property type="match status" value="1"/>
</dbReference>
<accession>A0A1M6XK81</accession>
<dbReference type="EMBL" id="FRBC01000038">
    <property type="protein sequence ID" value="SHL06412.1"/>
    <property type="molecule type" value="Genomic_DNA"/>
</dbReference>
<dbReference type="InterPro" id="IPR000524">
    <property type="entry name" value="Tscrpt_reg_HTH_GntR"/>
</dbReference>
<dbReference type="CDD" id="cd07377">
    <property type="entry name" value="WHTH_GntR"/>
    <property type="match status" value="1"/>
</dbReference>
<dbReference type="InterPro" id="IPR036388">
    <property type="entry name" value="WH-like_DNA-bd_sf"/>
</dbReference>
<evidence type="ECO:0000313" key="5">
    <source>
        <dbReference type="EMBL" id="SHL06412.1"/>
    </source>
</evidence>
<sequence length="219" mass="25198">MIKKISYKDQVYEHMKRAIMDGTLKVGEIYSEQMMADELEVSRTPVREAVLQLKNEKLIEIYNNRGFGVRPVSVEDIRQIIQARTAIESYTLALLAESIGTEEGRSALDRMESCLKVKMGTLREDKEHINFMQADMEFHAISIIFTQNEYFISMYHNMRAQLERVTVSSLENHGRHADALREHEAIFKAVSQGRAREAGDALKKHMLVTEDLLIGHRLT</sequence>
<protein>
    <submittedName>
        <fullName evidence="5">DNA-binding transcriptional regulator, GntR family</fullName>
    </submittedName>
</protein>
<keyword evidence="1" id="KW-0805">Transcription regulation</keyword>
<proteinExistence type="predicted"/>
<dbReference type="PANTHER" id="PTHR43537">
    <property type="entry name" value="TRANSCRIPTIONAL REGULATOR, GNTR FAMILY"/>
    <property type="match status" value="1"/>
</dbReference>
<dbReference type="InterPro" id="IPR036390">
    <property type="entry name" value="WH_DNA-bd_sf"/>
</dbReference>